<dbReference type="AlphaFoldDB" id="A0A6H1ZNJ3"/>
<name>A0A6H1ZNJ3_9ZZZZ</name>
<reference evidence="1" key="1">
    <citation type="submission" date="2020-03" db="EMBL/GenBank/DDBJ databases">
        <title>The deep terrestrial virosphere.</title>
        <authorList>
            <person name="Holmfeldt K."/>
            <person name="Nilsson E."/>
            <person name="Simone D."/>
            <person name="Lopez-Fernandez M."/>
            <person name="Wu X."/>
            <person name="de Brujin I."/>
            <person name="Lundin D."/>
            <person name="Andersson A."/>
            <person name="Bertilsson S."/>
            <person name="Dopson M."/>
        </authorList>
    </citation>
    <scope>NUCLEOTIDE SEQUENCE</scope>
    <source>
        <strain evidence="1">TM448A01221</strain>
    </source>
</reference>
<dbReference type="EMBL" id="MT144115">
    <property type="protein sequence ID" value="QJA49042.1"/>
    <property type="molecule type" value="Genomic_DNA"/>
</dbReference>
<organism evidence="1">
    <name type="scientific">viral metagenome</name>
    <dbReference type="NCBI Taxonomy" id="1070528"/>
    <lineage>
        <taxon>unclassified sequences</taxon>
        <taxon>metagenomes</taxon>
        <taxon>organismal metagenomes</taxon>
    </lineage>
</organism>
<proteinExistence type="predicted"/>
<accession>A0A6H1ZNJ3</accession>
<protein>
    <submittedName>
        <fullName evidence="1">Uncharacterized protein</fullName>
    </submittedName>
</protein>
<sequence>MPCRESYIRKYVAVHKEFDKNHKVITTIFKKISGKESLEECQRWCDRANANGFNYFPYKETDI</sequence>
<gene>
    <name evidence="1" type="ORF">TM448A01221_0007</name>
</gene>
<evidence type="ECO:0000313" key="1">
    <source>
        <dbReference type="EMBL" id="QJA49042.1"/>
    </source>
</evidence>